<gene>
    <name evidence="2" type="ORF">IRJ41_014957</name>
</gene>
<dbReference type="Gene3D" id="1.20.1250.10">
    <property type="match status" value="1"/>
</dbReference>
<reference evidence="2" key="1">
    <citation type="submission" date="2021-02" db="EMBL/GenBank/DDBJ databases">
        <title>Comparative genomics reveals that relaxation of natural selection precedes convergent phenotypic evolution of cavefish.</title>
        <authorList>
            <person name="Peng Z."/>
        </authorList>
    </citation>
    <scope>NUCLEOTIDE SEQUENCE</scope>
    <source>
        <tissue evidence="2">Muscle</tissue>
    </source>
</reference>
<dbReference type="AlphaFoldDB" id="A0A9W7TDV9"/>
<dbReference type="Proteomes" id="UP001059041">
    <property type="component" value="Linkage Group LG21"/>
</dbReference>
<evidence type="ECO:0000256" key="1">
    <source>
        <dbReference type="SAM" id="SignalP"/>
    </source>
</evidence>
<protein>
    <submittedName>
        <fullName evidence="2">Interleukin-23 p19</fullName>
    </submittedName>
</protein>
<evidence type="ECO:0000313" key="3">
    <source>
        <dbReference type="Proteomes" id="UP001059041"/>
    </source>
</evidence>
<name>A0A9W7TDV9_TRIRA</name>
<evidence type="ECO:0000313" key="2">
    <source>
        <dbReference type="EMBL" id="KAI7794304.1"/>
    </source>
</evidence>
<organism evidence="2 3">
    <name type="scientific">Triplophysa rosa</name>
    <name type="common">Cave loach</name>
    <dbReference type="NCBI Taxonomy" id="992332"/>
    <lineage>
        <taxon>Eukaryota</taxon>
        <taxon>Metazoa</taxon>
        <taxon>Chordata</taxon>
        <taxon>Craniata</taxon>
        <taxon>Vertebrata</taxon>
        <taxon>Euteleostomi</taxon>
        <taxon>Actinopterygii</taxon>
        <taxon>Neopterygii</taxon>
        <taxon>Teleostei</taxon>
        <taxon>Ostariophysi</taxon>
        <taxon>Cypriniformes</taxon>
        <taxon>Nemacheilidae</taxon>
        <taxon>Triplophysa</taxon>
    </lineage>
</organism>
<dbReference type="PROSITE" id="PS51257">
    <property type="entry name" value="PROKAR_LIPOPROTEIN"/>
    <property type="match status" value="1"/>
</dbReference>
<proteinExistence type="predicted"/>
<dbReference type="InterPro" id="IPR009079">
    <property type="entry name" value="4_helix_cytokine-like_core"/>
</dbReference>
<comment type="caution">
    <text evidence="2">The sequence shown here is derived from an EMBL/GenBank/DDBJ whole genome shotgun (WGS) entry which is preliminary data.</text>
</comment>
<keyword evidence="3" id="KW-1185">Reference proteome</keyword>
<feature type="signal peptide" evidence="1">
    <location>
        <begin position="1"/>
        <end position="19"/>
    </location>
</feature>
<keyword evidence="1" id="KW-0732">Signal</keyword>
<sequence length="191" mass="21445">MDRSLLLGLALSVFSCARCTPVARASAEVNYIQCRVLSLKLNEIARDLYNKVEPPNVTANISDPPVSVRQIDACDPWSLETNKGPCQSRIILALRNYTSIFHKDGVFKNSACSKWSEQANEIADVTENLLRALKQPVVDRPSNTVGWHVWWHDSALCRDSVERLYSFSIMSARVFSFLASPLAPKMENKQC</sequence>
<feature type="chain" id="PRO_5040875022" evidence="1">
    <location>
        <begin position="20"/>
        <end position="191"/>
    </location>
</feature>
<dbReference type="EMBL" id="JAFHDT010000021">
    <property type="protein sequence ID" value="KAI7794304.1"/>
    <property type="molecule type" value="Genomic_DNA"/>
</dbReference>
<accession>A0A9W7TDV9</accession>